<proteinExistence type="predicted"/>
<evidence type="ECO:0000313" key="2">
    <source>
        <dbReference type="EMBL" id="OAM73037.1"/>
    </source>
</evidence>
<dbReference type="EMBL" id="LVVY01000149">
    <property type="protein sequence ID" value="OAM73037.1"/>
    <property type="molecule type" value="Genomic_DNA"/>
</dbReference>
<protein>
    <submittedName>
        <fullName evidence="2">Uncharacterized protein</fullName>
    </submittedName>
</protein>
<dbReference type="AlphaFoldDB" id="A0A178HJS3"/>
<keyword evidence="1" id="KW-0472">Membrane</keyword>
<organism evidence="2 3">
    <name type="scientific">Devosia elaeis</name>
    <dbReference type="NCBI Taxonomy" id="1770058"/>
    <lineage>
        <taxon>Bacteria</taxon>
        <taxon>Pseudomonadati</taxon>
        <taxon>Pseudomonadota</taxon>
        <taxon>Alphaproteobacteria</taxon>
        <taxon>Hyphomicrobiales</taxon>
        <taxon>Devosiaceae</taxon>
        <taxon>Devosia</taxon>
    </lineage>
</organism>
<evidence type="ECO:0000313" key="3">
    <source>
        <dbReference type="Proteomes" id="UP000078389"/>
    </source>
</evidence>
<keyword evidence="1" id="KW-1133">Transmembrane helix</keyword>
<sequence length="59" mass="6209">MEAAMAHLELDELHTDIDAIRRSARRGAHAQRIRLMLAAAGLAGLGILSIAGALLTSAF</sequence>
<evidence type="ECO:0000256" key="1">
    <source>
        <dbReference type="SAM" id="Phobius"/>
    </source>
</evidence>
<feature type="transmembrane region" description="Helical" evidence="1">
    <location>
        <begin position="35"/>
        <end position="55"/>
    </location>
</feature>
<name>A0A178HJS3_9HYPH</name>
<keyword evidence="1" id="KW-0812">Transmembrane</keyword>
<accession>A0A178HJS3</accession>
<dbReference type="Proteomes" id="UP000078389">
    <property type="component" value="Unassembled WGS sequence"/>
</dbReference>
<comment type="caution">
    <text evidence="2">The sequence shown here is derived from an EMBL/GenBank/DDBJ whole genome shotgun (WGS) entry which is preliminary data.</text>
</comment>
<gene>
    <name evidence="2" type="ORF">A3840_18630</name>
</gene>
<keyword evidence="3" id="KW-1185">Reference proteome</keyword>
<reference evidence="2 3" key="1">
    <citation type="submission" date="2016-03" db="EMBL/GenBank/DDBJ databases">
        <title>Genome sequencing of Devosia sp. S37.</title>
        <authorList>
            <person name="Mohd Nor M."/>
        </authorList>
    </citation>
    <scope>NUCLEOTIDE SEQUENCE [LARGE SCALE GENOMIC DNA]</scope>
    <source>
        <strain evidence="2 3">S37</strain>
    </source>
</reference>